<dbReference type="AlphaFoldDB" id="A0A7W9SG85"/>
<gene>
    <name evidence="2" type="ORF">HNQ46_001608</name>
</gene>
<reference evidence="2 3" key="1">
    <citation type="submission" date="2020-08" db="EMBL/GenBank/DDBJ databases">
        <title>Genomic Encyclopedia of Type Strains, Phase IV (KMG-IV): sequencing the most valuable type-strain genomes for metagenomic binning, comparative biology and taxonomic classification.</title>
        <authorList>
            <person name="Goeker M."/>
        </authorList>
    </citation>
    <scope>NUCLEOTIDE SEQUENCE [LARGE SCALE GENOMIC DNA]</scope>
    <source>
        <strain evidence="2 3">DSM 17245</strain>
    </source>
</reference>
<comment type="caution">
    <text evidence="2">The sequence shown here is derived from an EMBL/GenBank/DDBJ whole genome shotgun (WGS) entry which is preliminary data.</text>
</comment>
<evidence type="ECO:0000313" key="2">
    <source>
        <dbReference type="EMBL" id="MBB6041618.1"/>
    </source>
</evidence>
<dbReference type="Proteomes" id="UP000522163">
    <property type="component" value="Unassembled WGS sequence"/>
</dbReference>
<dbReference type="Pfam" id="PF10686">
    <property type="entry name" value="YAcAr"/>
    <property type="match status" value="1"/>
</dbReference>
<feature type="domain" description="YspA cpYpsA-related SLOG" evidence="1">
    <location>
        <begin position="1"/>
        <end position="66"/>
    </location>
</feature>
<evidence type="ECO:0000259" key="1">
    <source>
        <dbReference type="Pfam" id="PF10686"/>
    </source>
</evidence>
<name>A0A7W9SG85_9FIRM</name>
<evidence type="ECO:0000313" key="3">
    <source>
        <dbReference type="Proteomes" id="UP000522163"/>
    </source>
</evidence>
<accession>A0A7W9SG85</accession>
<protein>
    <submittedName>
        <fullName evidence="2">Putative Rossmann fold nucleotide-binding protein DprA/Smf involved in DNA uptake</fullName>
    </submittedName>
</protein>
<proteinExistence type="predicted"/>
<organism evidence="2 3">
    <name type="scientific">Oribacterium sinus</name>
    <dbReference type="NCBI Taxonomy" id="237576"/>
    <lineage>
        <taxon>Bacteria</taxon>
        <taxon>Bacillati</taxon>
        <taxon>Bacillota</taxon>
        <taxon>Clostridia</taxon>
        <taxon>Lachnospirales</taxon>
        <taxon>Lachnospiraceae</taxon>
        <taxon>Oribacterium</taxon>
    </lineage>
</organism>
<dbReference type="EMBL" id="JACHHH010000008">
    <property type="protein sequence ID" value="MBB6041618.1"/>
    <property type="molecule type" value="Genomic_DNA"/>
</dbReference>
<dbReference type="InterPro" id="IPR019627">
    <property type="entry name" value="YAcAr"/>
</dbReference>
<sequence>MRVIVCGGRDFQDKDFCFRKLDEIISPLKNIEIVSGNAKGADAFGEEYALKKGLKLSVFKADWKKYGRAAGPIRNREMYHYALEDHPMIIAFWDGVSKGTKNMIDVASKNGADIHIVKI</sequence>
<dbReference type="RefSeq" id="WP_183684218.1">
    <property type="nucleotide sequence ID" value="NZ_JACHHH010000008.1"/>
</dbReference>
<dbReference type="GeneID" id="85015145"/>